<gene>
    <name evidence="4" type="primary">cpaB</name>
    <name evidence="4" type="ORF">GH723_10435</name>
</gene>
<dbReference type="KEGG" id="atq:GH723_10435"/>
<feature type="compositionally biased region" description="Basic and acidic residues" evidence="1">
    <location>
        <begin position="23"/>
        <end position="32"/>
    </location>
</feature>
<dbReference type="AlphaFoldDB" id="A0A5Q2RKN7"/>
<keyword evidence="2" id="KW-1133">Transmembrane helix</keyword>
<proteinExistence type="predicted"/>
<evidence type="ECO:0000313" key="5">
    <source>
        <dbReference type="Proteomes" id="UP000334019"/>
    </source>
</evidence>
<dbReference type="CDD" id="cd11614">
    <property type="entry name" value="SAF_CpaB_FlgA_like"/>
    <property type="match status" value="1"/>
</dbReference>
<evidence type="ECO:0000256" key="2">
    <source>
        <dbReference type="SAM" id="Phobius"/>
    </source>
</evidence>
<feature type="region of interest" description="Disordered" evidence="1">
    <location>
        <begin position="322"/>
        <end position="345"/>
    </location>
</feature>
<feature type="transmembrane region" description="Helical" evidence="2">
    <location>
        <begin position="81"/>
        <end position="101"/>
    </location>
</feature>
<feature type="region of interest" description="Disordered" evidence="1">
    <location>
        <begin position="1"/>
        <end position="72"/>
    </location>
</feature>
<keyword evidence="2" id="KW-0812">Transmembrane</keyword>
<dbReference type="InterPro" id="IPR031571">
    <property type="entry name" value="RcpC_dom"/>
</dbReference>
<feature type="compositionally biased region" description="Low complexity" evidence="1">
    <location>
        <begin position="1"/>
        <end position="12"/>
    </location>
</feature>
<feature type="compositionally biased region" description="Basic residues" evidence="1">
    <location>
        <begin position="57"/>
        <end position="68"/>
    </location>
</feature>
<feature type="domain" description="Flp pilus assembly protein RcpC/CpaB" evidence="3">
    <location>
        <begin position="190"/>
        <end position="299"/>
    </location>
</feature>
<dbReference type="InterPro" id="IPR017592">
    <property type="entry name" value="Pilus_assmbl_Flp-typ_CpaB"/>
</dbReference>
<protein>
    <submittedName>
        <fullName evidence="4">Flp pilus assembly protein CpaB</fullName>
    </submittedName>
</protein>
<accession>A0A5Q2RKN7</accession>
<evidence type="ECO:0000313" key="4">
    <source>
        <dbReference type="EMBL" id="QGG95482.1"/>
    </source>
</evidence>
<evidence type="ECO:0000256" key="1">
    <source>
        <dbReference type="SAM" id="MobiDB-lite"/>
    </source>
</evidence>
<reference evidence="4 5" key="1">
    <citation type="submission" date="2019-11" db="EMBL/GenBank/DDBJ databases">
        <authorList>
            <person name="He Y."/>
        </authorList>
    </citation>
    <scope>NUCLEOTIDE SEQUENCE [LARGE SCALE GENOMIC DNA]</scope>
    <source>
        <strain evidence="4 5">SCSIO 58843</strain>
    </source>
</reference>
<sequence>MGAAPPSRPGAARGDRVATALDASRRIPDGKSSRPRGNRPKEWHGGGSAPHQVAAARGRRCHRHTHTHRTSEVELSSRRTLILIAAIAVGAIAAFALFSYVQGIEDRANEDAELIEVFKVAQDIPKGLPGEQATAESYIERSEIPRQFLPANYTRSLETIEGKVALNDLSANQVLVEGMFVDPAAALITFSERLEDGDVAITVSVDQVRGVAGLLVPGDRVNIMVANQLEDSVPVVGSEGEETRYQQPARYLYHDVPIIAIGRSAVPQPGETVDPAAAETGTGTITFAVPPEAAQRIASVDPTSIYLSLVPPDYTAEAIPPLDLQESLPGEDGGRLTPFGPEGRE</sequence>
<keyword evidence="2" id="KW-0472">Membrane</keyword>
<name>A0A5Q2RKN7_9ACTN</name>
<dbReference type="NCBIfam" id="TIGR03177">
    <property type="entry name" value="pilus_cpaB"/>
    <property type="match status" value="1"/>
</dbReference>
<dbReference type="Pfam" id="PF16976">
    <property type="entry name" value="RcpC"/>
    <property type="match status" value="1"/>
</dbReference>
<dbReference type="EMBL" id="CP045851">
    <property type="protein sequence ID" value="QGG95482.1"/>
    <property type="molecule type" value="Genomic_DNA"/>
</dbReference>
<organism evidence="4 5">
    <name type="scientific">Actinomarinicola tropica</name>
    <dbReference type="NCBI Taxonomy" id="2789776"/>
    <lineage>
        <taxon>Bacteria</taxon>
        <taxon>Bacillati</taxon>
        <taxon>Actinomycetota</taxon>
        <taxon>Acidimicrobiia</taxon>
        <taxon>Acidimicrobiales</taxon>
        <taxon>Iamiaceae</taxon>
        <taxon>Actinomarinicola</taxon>
    </lineage>
</organism>
<evidence type="ECO:0000259" key="3">
    <source>
        <dbReference type="Pfam" id="PF16976"/>
    </source>
</evidence>
<dbReference type="Proteomes" id="UP000334019">
    <property type="component" value="Chromosome"/>
</dbReference>
<keyword evidence="5" id="KW-1185">Reference proteome</keyword>